<dbReference type="PANTHER" id="PTHR30136">
    <property type="entry name" value="HELIX-TURN-HELIX TRANSCRIPTIONAL REGULATOR, ICLR FAMILY"/>
    <property type="match status" value="1"/>
</dbReference>
<dbReference type="InterPro" id="IPR005471">
    <property type="entry name" value="Tscrpt_reg_IclR_N"/>
</dbReference>
<dbReference type="SMART" id="SM00346">
    <property type="entry name" value="HTH_ICLR"/>
    <property type="match status" value="1"/>
</dbReference>
<dbReference type="PROSITE" id="PS51078">
    <property type="entry name" value="ICLR_ED"/>
    <property type="match status" value="1"/>
</dbReference>
<dbReference type="Pfam" id="PF01614">
    <property type="entry name" value="IclR_C"/>
    <property type="match status" value="1"/>
</dbReference>
<dbReference type="InterPro" id="IPR011991">
    <property type="entry name" value="ArsR-like_HTH"/>
</dbReference>
<keyword evidence="7" id="KW-1185">Reference proteome</keyword>
<gene>
    <name evidence="6" type="ORF">IJ22_20030</name>
</gene>
<dbReference type="PROSITE" id="PS51077">
    <property type="entry name" value="HTH_ICLR"/>
    <property type="match status" value="1"/>
</dbReference>
<name>A0A0U2U7P3_9BACL</name>
<dbReference type="InterPro" id="IPR029016">
    <property type="entry name" value="GAF-like_dom_sf"/>
</dbReference>
<evidence type="ECO:0000256" key="1">
    <source>
        <dbReference type="ARBA" id="ARBA00023015"/>
    </source>
</evidence>
<keyword evidence="2" id="KW-0238">DNA-binding</keyword>
<dbReference type="EMBL" id="CP013652">
    <property type="protein sequence ID" value="ALS22377.1"/>
    <property type="molecule type" value="Genomic_DNA"/>
</dbReference>
<dbReference type="STRING" id="162209.IJ22_20030"/>
<proteinExistence type="predicted"/>
<reference evidence="7" key="1">
    <citation type="submission" date="2015-12" db="EMBL/GenBank/DDBJ databases">
        <title>Complete genome sequences of two moderately thermophilic Paenibacillus species.</title>
        <authorList>
            <person name="Butler R.III."/>
            <person name="Wang J."/>
            <person name="Stark B.C."/>
            <person name="Pombert J.-F."/>
        </authorList>
    </citation>
    <scope>NUCLEOTIDE SEQUENCE [LARGE SCALE GENOMIC DNA]</scope>
    <source>
        <strain evidence="7">32O-Y</strain>
    </source>
</reference>
<dbReference type="CDD" id="cd00090">
    <property type="entry name" value="HTH_ARSR"/>
    <property type="match status" value="1"/>
</dbReference>
<feature type="domain" description="HTH iclR-type" evidence="4">
    <location>
        <begin position="7"/>
        <end position="69"/>
    </location>
</feature>
<dbReference type="OrthoDB" id="9791752at2"/>
<dbReference type="Gene3D" id="1.10.10.10">
    <property type="entry name" value="Winged helix-like DNA-binding domain superfamily/Winged helix DNA-binding domain"/>
    <property type="match status" value="1"/>
</dbReference>
<dbReference type="InterPro" id="IPR036390">
    <property type="entry name" value="WH_DNA-bd_sf"/>
</dbReference>
<keyword evidence="1" id="KW-0805">Transcription regulation</keyword>
<dbReference type="InterPro" id="IPR050707">
    <property type="entry name" value="HTH_MetabolicPath_Reg"/>
</dbReference>
<dbReference type="Gene3D" id="3.30.450.40">
    <property type="match status" value="1"/>
</dbReference>
<organism evidence="6 7">
    <name type="scientific">Paenibacillus naphthalenovorans</name>
    <dbReference type="NCBI Taxonomy" id="162209"/>
    <lineage>
        <taxon>Bacteria</taxon>
        <taxon>Bacillati</taxon>
        <taxon>Bacillota</taxon>
        <taxon>Bacilli</taxon>
        <taxon>Bacillales</taxon>
        <taxon>Paenibacillaceae</taxon>
        <taxon>Paenibacillus</taxon>
    </lineage>
</organism>
<dbReference type="Proteomes" id="UP000061660">
    <property type="component" value="Chromosome"/>
</dbReference>
<evidence type="ECO:0000259" key="4">
    <source>
        <dbReference type="PROSITE" id="PS51077"/>
    </source>
</evidence>
<feature type="domain" description="IclR-ED" evidence="5">
    <location>
        <begin position="70"/>
        <end position="258"/>
    </location>
</feature>
<evidence type="ECO:0000313" key="7">
    <source>
        <dbReference type="Proteomes" id="UP000061660"/>
    </source>
</evidence>
<dbReference type="KEGG" id="pnp:IJ22_20030"/>
<protein>
    <submittedName>
        <fullName evidence="6">Transcriptional repressor IclR</fullName>
    </submittedName>
</protein>
<accession>A0A0U2U7P3</accession>
<evidence type="ECO:0000256" key="2">
    <source>
        <dbReference type="ARBA" id="ARBA00023125"/>
    </source>
</evidence>
<keyword evidence="3" id="KW-0804">Transcription</keyword>
<dbReference type="Pfam" id="PF09339">
    <property type="entry name" value="HTH_IclR"/>
    <property type="match status" value="1"/>
</dbReference>
<evidence type="ECO:0000256" key="3">
    <source>
        <dbReference type="ARBA" id="ARBA00023163"/>
    </source>
</evidence>
<evidence type="ECO:0000259" key="5">
    <source>
        <dbReference type="PROSITE" id="PS51078"/>
    </source>
</evidence>
<reference evidence="6 7" key="2">
    <citation type="journal article" date="2016" name="Genome Announc.">
        <title>Complete Genome Sequences of Two Interactive Moderate Thermophiles, Paenibacillus napthalenovorans 32O-Y and Paenibacillus sp. 32O-W.</title>
        <authorList>
            <person name="Butler R.R.III."/>
            <person name="Wang J."/>
            <person name="Stark B.C."/>
            <person name="Pombert J.F."/>
        </authorList>
    </citation>
    <scope>NUCLEOTIDE SEQUENCE [LARGE SCALE GENOMIC DNA]</scope>
    <source>
        <strain evidence="6 7">32O-Y</strain>
    </source>
</reference>
<dbReference type="InterPro" id="IPR036388">
    <property type="entry name" value="WH-like_DNA-bd_sf"/>
</dbReference>
<dbReference type="PATRIC" id="fig|162209.4.peg.2121"/>
<dbReference type="InterPro" id="IPR014757">
    <property type="entry name" value="Tscrpt_reg_IclR_C"/>
</dbReference>
<dbReference type="AlphaFoldDB" id="A0A0U2U7P3"/>
<dbReference type="GO" id="GO:0003700">
    <property type="term" value="F:DNA-binding transcription factor activity"/>
    <property type="evidence" value="ECO:0007669"/>
    <property type="project" value="TreeGrafter"/>
</dbReference>
<dbReference type="SUPFAM" id="SSF55781">
    <property type="entry name" value="GAF domain-like"/>
    <property type="match status" value="1"/>
</dbReference>
<dbReference type="PANTHER" id="PTHR30136:SF35">
    <property type="entry name" value="HTH-TYPE TRANSCRIPTIONAL REGULATOR RV1719"/>
    <property type="match status" value="1"/>
</dbReference>
<sequence>MTAYSALAAVERTFQVMEILVGEVNGVSVTELENRTQLPKSVISRILTTLLEGGYVERDSKTRYYKLSFYFLSMAYRHINALEINDIFYPMLERIAKRTGELVQLAVVKKEGIFFIEKAEGTNPLRVASMLGQKAPYHATAVGKVWLASLTDQEVISIISQNGLKAYTEHTITDLDTLLKNLAEVRSKGYAIADQEINQDVIAVSVPITLDEQVVAMLVTAAPHFKMTASRIEELVHICREEVDLFDASLLRSFDLGYSPNKSGKITMP</sequence>
<dbReference type="SUPFAM" id="SSF46785">
    <property type="entry name" value="Winged helix' DNA-binding domain"/>
    <property type="match status" value="1"/>
</dbReference>
<evidence type="ECO:0000313" key="6">
    <source>
        <dbReference type="EMBL" id="ALS22377.1"/>
    </source>
</evidence>
<dbReference type="RefSeq" id="WP_062408660.1">
    <property type="nucleotide sequence ID" value="NZ_CP013652.1"/>
</dbReference>
<dbReference type="GO" id="GO:0003677">
    <property type="term" value="F:DNA binding"/>
    <property type="evidence" value="ECO:0007669"/>
    <property type="project" value="UniProtKB-KW"/>
</dbReference>
<dbReference type="GO" id="GO:0045892">
    <property type="term" value="P:negative regulation of DNA-templated transcription"/>
    <property type="evidence" value="ECO:0007669"/>
    <property type="project" value="TreeGrafter"/>
</dbReference>